<proteinExistence type="predicted"/>
<keyword evidence="2" id="KW-0732">Signal</keyword>
<gene>
    <name evidence="3" type="ORF">COCNU_06G008330</name>
</gene>
<comment type="caution">
    <text evidence="3">The sequence shown here is derived from an EMBL/GenBank/DDBJ whole genome shotgun (WGS) entry which is preliminary data.</text>
</comment>
<dbReference type="AlphaFoldDB" id="A0A8K0N324"/>
<reference evidence="3" key="2">
    <citation type="submission" date="2019-07" db="EMBL/GenBank/DDBJ databases">
        <authorList>
            <person name="Yang Y."/>
            <person name="Bocs S."/>
            <person name="Baudouin L."/>
        </authorList>
    </citation>
    <scope>NUCLEOTIDE SEQUENCE</scope>
    <source>
        <tissue evidence="3">Spear leaf of Hainan Tall coconut</tissue>
    </source>
</reference>
<dbReference type="Proteomes" id="UP000797356">
    <property type="component" value="Chromosome 6"/>
</dbReference>
<feature type="region of interest" description="Disordered" evidence="1">
    <location>
        <begin position="27"/>
        <end position="87"/>
    </location>
</feature>
<evidence type="ECO:0000313" key="3">
    <source>
        <dbReference type="EMBL" id="KAG1347004.1"/>
    </source>
</evidence>
<reference evidence="3" key="1">
    <citation type="journal article" date="2017" name="Gigascience">
        <title>The genome draft of coconut (Cocos nucifera).</title>
        <authorList>
            <person name="Xiao Y."/>
            <person name="Xu P."/>
            <person name="Fan H."/>
            <person name="Baudouin L."/>
            <person name="Xia W."/>
            <person name="Bocs S."/>
            <person name="Xu J."/>
            <person name="Li Q."/>
            <person name="Guo A."/>
            <person name="Zhou L."/>
            <person name="Li J."/>
            <person name="Wu Y."/>
            <person name="Ma Z."/>
            <person name="Armero A."/>
            <person name="Issali A.E."/>
            <person name="Liu N."/>
            <person name="Peng M."/>
            <person name="Yang Y."/>
        </authorList>
    </citation>
    <scope>NUCLEOTIDE SEQUENCE</scope>
    <source>
        <tissue evidence="3">Spear leaf of Hainan Tall coconut</tissue>
    </source>
</reference>
<name>A0A8K0N324_COCNU</name>
<feature type="signal peptide" evidence="2">
    <location>
        <begin position="1"/>
        <end position="25"/>
    </location>
</feature>
<evidence type="ECO:0000256" key="2">
    <source>
        <dbReference type="SAM" id="SignalP"/>
    </source>
</evidence>
<feature type="compositionally biased region" description="Pro residues" evidence="1">
    <location>
        <begin position="78"/>
        <end position="87"/>
    </location>
</feature>
<organism evidence="3 4">
    <name type="scientific">Cocos nucifera</name>
    <name type="common">Coconut palm</name>
    <dbReference type="NCBI Taxonomy" id="13894"/>
    <lineage>
        <taxon>Eukaryota</taxon>
        <taxon>Viridiplantae</taxon>
        <taxon>Streptophyta</taxon>
        <taxon>Embryophyta</taxon>
        <taxon>Tracheophyta</taxon>
        <taxon>Spermatophyta</taxon>
        <taxon>Magnoliopsida</taxon>
        <taxon>Liliopsida</taxon>
        <taxon>Arecaceae</taxon>
        <taxon>Arecoideae</taxon>
        <taxon>Cocoseae</taxon>
        <taxon>Attaleinae</taxon>
        <taxon>Cocos</taxon>
    </lineage>
</organism>
<sequence>MKNGKKGGKLCWRLLCCICYAVIESEKGEHETPPCTPKKPPPAASKRSGGSDGNNSKTNPLSAGQPKESPATNDHIEAPPPMPPVCL</sequence>
<feature type="compositionally biased region" description="Pro residues" evidence="1">
    <location>
        <begin position="34"/>
        <end position="43"/>
    </location>
</feature>
<accession>A0A8K0N324</accession>
<keyword evidence="4" id="KW-1185">Reference proteome</keyword>
<feature type="chain" id="PRO_5035477566" evidence="2">
    <location>
        <begin position="26"/>
        <end position="87"/>
    </location>
</feature>
<dbReference type="EMBL" id="CM017877">
    <property type="protein sequence ID" value="KAG1347004.1"/>
    <property type="molecule type" value="Genomic_DNA"/>
</dbReference>
<protein>
    <submittedName>
        <fullName evidence="3">Uncharacterized protein</fullName>
    </submittedName>
</protein>
<evidence type="ECO:0000313" key="4">
    <source>
        <dbReference type="Proteomes" id="UP000797356"/>
    </source>
</evidence>
<feature type="compositionally biased region" description="Polar residues" evidence="1">
    <location>
        <begin position="53"/>
        <end position="62"/>
    </location>
</feature>
<evidence type="ECO:0000256" key="1">
    <source>
        <dbReference type="SAM" id="MobiDB-lite"/>
    </source>
</evidence>